<dbReference type="EMBL" id="LDPG01000007">
    <property type="protein sequence ID" value="KLV18256.1"/>
    <property type="molecule type" value="Genomic_DNA"/>
</dbReference>
<dbReference type="AlphaFoldDB" id="A0A0J1HWZ9"/>
<evidence type="ECO:0000256" key="1">
    <source>
        <dbReference type="SAM" id="SignalP"/>
    </source>
</evidence>
<evidence type="ECO:0000313" key="3">
    <source>
        <dbReference type="Proteomes" id="UP000035904"/>
    </source>
</evidence>
<name>A0A0J1HWZ9_BACAN</name>
<dbReference type="PATRIC" id="fig|1392.242.peg.5579"/>
<keyword evidence="1" id="KW-0732">Signal</keyword>
<dbReference type="InterPro" id="IPR025108">
    <property type="entry name" value="DUF4030"/>
</dbReference>
<evidence type="ECO:0000313" key="2">
    <source>
        <dbReference type="EMBL" id="KLV18256.1"/>
    </source>
</evidence>
<dbReference type="Proteomes" id="UP000035904">
    <property type="component" value="Unassembled WGS sequence"/>
</dbReference>
<reference evidence="2 3" key="1">
    <citation type="submission" date="2015-05" db="EMBL/GenBank/DDBJ databases">
        <title>Whole genome sequence and identification of bacterial endophytes from Costus igneus.</title>
        <authorList>
            <person name="Lee Y.P."/>
            <person name="Gan H.M."/>
            <person name="Eng W."/>
            <person name="Wheatley M.S."/>
            <person name="Caraballo A."/>
            <person name="Polter S."/>
            <person name="Savka M.A."/>
            <person name="Hudson A.O."/>
        </authorList>
    </citation>
    <scope>NUCLEOTIDE SEQUENCE [LARGE SCALE GENOMIC DNA]</scope>
    <source>
        <strain evidence="2 3">RIT375</strain>
    </source>
</reference>
<organism evidence="2 3">
    <name type="scientific">Bacillus anthracis</name>
    <name type="common">anthrax bacterium</name>
    <dbReference type="NCBI Taxonomy" id="1392"/>
    <lineage>
        <taxon>Bacteria</taxon>
        <taxon>Bacillati</taxon>
        <taxon>Bacillota</taxon>
        <taxon>Bacilli</taxon>
        <taxon>Bacillales</taxon>
        <taxon>Bacillaceae</taxon>
        <taxon>Bacillus</taxon>
        <taxon>Bacillus cereus group</taxon>
    </lineage>
</organism>
<sequence length="197" mass="22551">MRKVKTICVPLLSLALLCSCQSDTGESKSEGSKVMDAVNKTVNKKSFVSAAIWDENTRRLDLEIANTEDSTKVRNDINKLLEKEGVQPYTINIKEKDMKIVEIEKRWNKVTGAIFEKIFTKNEYKGSVVEQINFETKQPYNMIINTKISNSDSGAKEFGKKLEKEINDLLKTKEVSEWIGKDSYVIEIYSKEKQKIN</sequence>
<dbReference type="PROSITE" id="PS51257">
    <property type="entry name" value="PROKAR_LIPOPROTEIN"/>
    <property type="match status" value="1"/>
</dbReference>
<accession>A0A0J1HWZ9</accession>
<dbReference type="RefSeq" id="WP_016121564.1">
    <property type="nucleotide sequence ID" value="NZ_LDPG01000007.1"/>
</dbReference>
<feature type="signal peptide" evidence="1">
    <location>
        <begin position="1"/>
        <end position="24"/>
    </location>
</feature>
<dbReference type="Pfam" id="PF13222">
    <property type="entry name" value="DUF4030"/>
    <property type="match status" value="1"/>
</dbReference>
<keyword evidence="2" id="KW-0449">Lipoprotein</keyword>
<feature type="chain" id="PRO_5039009628" evidence="1">
    <location>
        <begin position="25"/>
        <end position="197"/>
    </location>
</feature>
<protein>
    <submittedName>
        <fullName evidence="2">Lipoprotein</fullName>
    </submittedName>
</protein>
<gene>
    <name evidence="2" type="ORF">ABW01_12795</name>
</gene>
<proteinExistence type="predicted"/>
<comment type="caution">
    <text evidence="2">The sequence shown here is derived from an EMBL/GenBank/DDBJ whole genome shotgun (WGS) entry which is preliminary data.</text>
</comment>